<dbReference type="RefSeq" id="WP_005288238.1">
    <property type="nucleotide sequence ID" value="NZ_CM000961.1"/>
</dbReference>
<dbReference type="eggNOG" id="COG0204">
    <property type="taxonomic scope" value="Bacteria"/>
</dbReference>
<dbReference type="STRING" id="585529.HMPREF0291_10771"/>
<comment type="caution">
    <text evidence="5">The sequence shown here is derived from an EMBL/GenBank/DDBJ whole genome shotgun (WGS) entry which is preliminary data.</text>
</comment>
<proteinExistence type="predicted"/>
<dbReference type="AlphaFoldDB" id="D7W9N3"/>
<protein>
    <submittedName>
        <fullName evidence="5">Acyltransferase</fullName>
    </submittedName>
</protein>
<dbReference type="InterPro" id="IPR019734">
    <property type="entry name" value="TPR_rpt"/>
</dbReference>
<dbReference type="GO" id="GO:0005886">
    <property type="term" value="C:plasma membrane"/>
    <property type="evidence" value="ECO:0007669"/>
    <property type="project" value="TreeGrafter"/>
</dbReference>
<dbReference type="PANTHER" id="PTHR10434">
    <property type="entry name" value="1-ACYL-SN-GLYCEROL-3-PHOSPHATE ACYLTRANSFERASE"/>
    <property type="match status" value="1"/>
</dbReference>
<keyword evidence="2 5" id="KW-0012">Acyltransferase</keyword>
<keyword evidence="1" id="KW-0808">Transferase</keyword>
<evidence type="ECO:0000313" key="5">
    <source>
        <dbReference type="EMBL" id="EFK55513.1"/>
    </source>
</evidence>
<dbReference type="InterPro" id="IPR002123">
    <property type="entry name" value="Plipid/glycerol_acylTrfase"/>
</dbReference>
<dbReference type="GO" id="GO:0006654">
    <property type="term" value="P:phosphatidic acid biosynthetic process"/>
    <property type="evidence" value="ECO:0007669"/>
    <property type="project" value="TreeGrafter"/>
</dbReference>
<dbReference type="CDD" id="cd07989">
    <property type="entry name" value="LPLAT_AGPAT-like"/>
    <property type="match status" value="1"/>
</dbReference>
<gene>
    <name evidence="5" type="ORF">HMPREF0291_10771</name>
</gene>
<evidence type="ECO:0000256" key="2">
    <source>
        <dbReference type="ARBA" id="ARBA00023315"/>
    </source>
</evidence>
<name>D7W9N3_9CORY</name>
<evidence type="ECO:0000259" key="4">
    <source>
        <dbReference type="SMART" id="SM00563"/>
    </source>
</evidence>
<dbReference type="SUPFAM" id="SSF69593">
    <property type="entry name" value="Glycerol-3-phosphate (1)-acyltransferase"/>
    <property type="match status" value="1"/>
</dbReference>
<keyword evidence="6" id="KW-1185">Reference proteome</keyword>
<evidence type="ECO:0000256" key="3">
    <source>
        <dbReference type="PROSITE-ProRule" id="PRU00339"/>
    </source>
</evidence>
<keyword evidence="3" id="KW-0802">TPR repeat</keyword>
<feature type="repeat" description="TPR" evidence="3">
    <location>
        <begin position="355"/>
        <end position="388"/>
    </location>
</feature>
<sequence length="413" mass="45172">MKNYNSSFLGQTVRRVSTPRIHDFVLNHVGFIEGLENIPRTGPVIFVANHSSYMDHFVTKTLANSVRGGEEWFPTKAEAFESFLSRVWHESMNCYPVDRDAPGEEVFRRAQDVLEDGGTLVLYPEGTRNVGEGLLPFKSGAFRMALANNTPVVPIGMTGLAEVLPKGATVPRRRLFSVSIGEPLVQPEVGDERENARQMRDQAFEIVAELKDRSKNPNGADRGAAVSRMVELAQTIVRENLTPQGTLPPAVVRRVELLLRIARKTSRRDLSLPVQQTRLSGFKALNSHTSAGTAARAAIVNQRALLLSDLDGSDDFSAYLAGRSALTLPRWLGGGANLARSQFQRAVSRGGKMTSQSYVGLAESFLKIGDIDAAIEAYRQAEDSIPADDPRGDLRREKIASAVASAKSASERN</sequence>
<dbReference type="GO" id="GO:0003841">
    <property type="term" value="F:1-acylglycerol-3-phosphate O-acyltransferase activity"/>
    <property type="evidence" value="ECO:0007669"/>
    <property type="project" value="TreeGrafter"/>
</dbReference>
<dbReference type="Proteomes" id="UP000004208">
    <property type="component" value="Unassembled WGS sequence"/>
</dbReference>
<dbReference type="Pfam" id="PF01553">
    <property type="entry name" value="Acyltransferase"/>
    <property type="match status" value="1"/>
</dbReference>
<dbReference type="SMART" id="SM00563">
    <property type="entry name" value="PlsC"/>
    <property type="match status" value="1"/>
</dbReference>
<dbReference type="HOGENOM" id="CLU_663451_0_0_11"/>
<feature type="domain" description="Phospholipid/glycerol acyltransferase" evidence="4">
    <location>
        <begin position="44"/>
        <end position="160"/>
    </location>
</feature>
<dbReference type="EMBL" id="ACLJ02000001">
    <property type="protein sequence ID" value="EFK55513.1"/>
    <property type="molecule type" value="Genomic_DNA"/>
</dbReference>
<organism evidence="5 6">
    <name type="scientific">Corynebacterium genitalium ATCC 33030</name>
    <dbReference type="NCBI Taxonomy" id="585529"/>
    <lineage>
        <taxon>Bacteria</taxon>
        <taxon>Bacillati</taxon>
        <taxon>Actinomycetota</taxon>
        <taxon>Actinomycetes</taxon>
        <taxon>Mycobacteriales</taxon>
        <taxon>Corynebacteriaceae</taxon>
        <taxon>Corynebacterium</taxon>
    </lineage>
</organism>
<dbReference type="OrthoDB" id="25607at2"/>
<evidence type="ECO:0000256" key="1">
    <source>
        <dbReference type="ARBA" id="ARBA00022679"/>
    </source>
</evidence>
<dbReference type="PROSITE" id="PS50005">
    <property type="entry name" value="TPR"/>
    <property type="match status" value="1"/>
</dbReference>
<accession>D7W9N3</accession>
<reference evidence="5" key="1">
    <citation type="submission" date="2010-06" db="EMBL/GenBank/DDBJ databases">
        <authorList>
            <person name="Muzny D."/>
            <person name="Qin X."/>
            <person name="Buhay C."/>
            <person name="Dugan-Rocha S."/>
            <person name="Ding Y."/>
            <person name="Chen G."/>
            <person name="Hawes A."/>
            <person name="Holder M."/>
            <person name="Jhangiani S."/>
            <person name="Johnson A."/>
            <person name="Khan Z."/>
            <person name="Li Z."/>
            <person name="Liu W."/>
            <person name="Liu X."/>
            <person name="Perez L."/>
            <person name="Shen H."/>
            <person name="Wang Q."/>
            <person name="Watt J."/>
            <person name="Xi L."/>
            <person name="Xin Y."/>
            <person name="Zhou J."/>
            <person name="Deng J."/>
            <person name="Jiang H."/>
            <person name="Liu Y."/>
            <person name="Qu J."/>
            <person name="Song X.-Z."/>
            <person name="Zhang L."/>
            <person name="Villasana D."/>
            <person name="Johnson A."/>
            <person name="Liu J."/>
            <person name="Liyanage D."/>
            <person name="Lorensuhewa L."/>
            <person name="Robinson T."/>
            <person name="Song A."/>
            <person name="Song B.-B."/>
            <person name="Dinh H."/>
            <person name="Thornton R."/>
            <person name="Coyle M."/>
            <person name="Francisco L."/>
            <person name="Jackson L."/>
            <person name="Javaid M."/>
            <person name="Korchina V."/>
            <person name="Kovar C."/>
            <person name="Mata R."/>
            <person name="Mathew T."/>
            <person name="Ngo R."/>
            <person name="Nguyen L."/>
            <person name="Nguyen N."/>
            <person name="Okwuonu G."/>
            <person name="Ongeri F."/>
            <person name="Pham C."/>
            <person name="Simmons D."/>
            <person name="Wilczek-Boney K."/>
            <person name="Hale W."/>
            <person name="Jakkamsetti A."/>
            <person name="Pham P."/>
            <person name="Ruth R."/>
            <person name="San Lucas F."/>
            <person name="Warren J."/>
            <person name="Zhang J."/>
            <person name="Zhao Z."/>
            <person name="Zhou C."/>
            <person name="Zhu D."/>
            <person name="Lee S."/>
            <person name="Bess C."/>
            <person name="Blankenburg K."/>
            <person name="Forbes L."/>
            <person name="Fu Q."/>
            <person name="Gubbala S."/>
            <person name="Hirani K."/>
            <person name="Jayaseelan J.C."/>
            <person name="Lara F."/>
            <person name="Munidasa M."/>
            <person name="Palculict T."/>
            <person name="Patil S."/>
            <person name="Pu L.-L."/>
            <person name="Saada N."/>
            <person name="Tang L."/>
            <person name="Weissenberger G."/>
            <person name="Zhu Y."/>
            <person name="Hemphill L."/>
            <person name="Shang Y."/>
            <person name="Youmans B."/>
            <person name="Ayvaz T."/>
            <person name="Ross M."/>
            <person name="Santibanez J."/>
            <person name="Aqrawi P."/>
            <person name="Gross S."/>
            <person name="Joshi V."/>
            <person name="Fowler G."/>
            <person name="Nazareth L."/>
            <person name="Reid J."/>
            <person name="Worley K."/>
            <person name="Petrosino J."/>
            <person name="Highlander S."/>
            <person name="Gibbs R."/>
        </authorList>
    </citation>
    <scope>NUCLEOTIDE SEQUENCE [LARGE SCALE GENOMIC DNA]</scope>
    <source>
        <strain evidence="5">ATCC 33030</strain>
    </source>
</reference>
<evidence type="ECO:0000313" key="6">
    <source>
        <dbReference type="Proteomes" id="UP000004208"/>
    </source>
</evidence>
<dbReference type="PANTHER" id="PTHR10434:SF11">
    <property type="entry name" value="1-ACYL-SN-GLYCEROL-3-PHOSPHATE ACYLTRANSFERASE"/>
    <property type="match status" value="1"/>
</dbReference>